<feature type="compositionally biased region" description="Basic and acidic residues" evidence="1">
    <location>
        <begin position="553"/>
        <end position="571"/>
    </location>
</feature>
<feature type="compositionally biased region" description="Low complexity" evidence="1">
    <location>
        <begin position="224"/>
        <end position="240"/>
    </location>
</feature>
<feature type="compositionally biased region" description="Polar residues" evidence="1">
    <location>
        <begin position="943"/>
        <end position="952"/>
    </location>
</feature>
<gene>
    <name evidence="2" type="ORF">G2W53_005740</name>
</gene>
<comment type="caution">
    <text evidence="2">The sequence shown here is derived from an EMBL/GenBank/DDBJ whole genome shotgun (WGS) entry which is preliminary data.</text>
</comment>
<feature type="region of interest" description="Disordered" evidence="1">
    <location>
        <begin position="1180"/>
        <end position="1204"/>
    </location>
</feature>
<dbReference type="PANTHER" id="PTHR34798">
    <property type="entry name" value="PROTEIN TIME FOR COFFEE"/>
    <property type="match status" value="1"/>
</dbReference>
<dbReference type="GO" id="GO:0005634">
    <property type="term" value="C:nucleus"/>
    <property type="evidence" value="ECO:0007669"/>
    <property type="project" value="TreeGrafter"/>
</dbReference>
<organism evidence="2 3">
    <name type="scientific">Senna tora</name>
    <dbReference type="NCBI Taxonomy" id="362788"/>
    <lineage>
        <taxon>Eukaryota</taxon>
        <taxon>Viridiplantae</taxon>
        <taxon>Streptophyta</taxon>
        <taxon>Embryophyta</taxon>
        <taxon>Tracheophyta</taxon>
        <taxon>Spermatophyta</taxon>
        <taxon>Magnoliopsida</taxon>
        <taxon>eudicotyledons</taxon>
        <taxon>Gunneridae</taxon>
        <taxon>Pentapetalae</taxon>
        <taxon>rosids</taxon>
        <taxon>fabids</taxon>
        <taxon>Fabales</taxon>
        <taxon>Fabaceae</taxon>
        <taxon>Caesalpinioideae</taxon>
        <taxon>Cassia clade</taxon>
        <taxon>Senna</taxon>
    </lineage>
</organism>
<feature type="region of interest" description="Disordered" evidence="1">
    <location>
        <begin position="1019"/>
        <end position="1040"/>
    </location>
</feature>
<feature type="compositionally biased region" description="Low complexity" evidence="1">
    <location>
        <begin position="1313"/>
        <end position="1327"/>
    </location>
</feature>
<dbReference type="OrthoDB" id="784889at2759"/>
<name>A0A834X2X6_9FABA</name>
<evidence type="ECO:0000256" key="1">
    <source>
        <dbReference type="SAM" id="MobiDB-lite"/>
    </source>
</evidence>
<dbReference type="Proteomes" id="UP000634136">
    <property type="component" value="Unassembled WGS sequence"/>
</dbReference>
<feature type="compositionally biased region" description="Low complexity" evidence="1">
    <location>
        <begin position="1184"/>
        <end position="1204"/>
    </location>
</feature>
<feature type="compositionally biased region" description="Basic and acidic residues" evidence="1">
    <location>
        <begin position="41"/>
        <end position="69"/>
    </location>
</feature>
<feature type="compositionally biased region" description="Polar residues" evidence="1">
    <location>
        <begin position="340"/>
        <end position="355"/>
    </location>
</feature>
<feature type="compositionally biased region" description="Polar residues" evidence="1">
    <location>
        <begin position="375"/>
        <end position="416"/>
    </location>
</feature>
<feature type="compositionally biased region" description="Polar residues" evidence="1">
    <location>
        <begin position="1296"/>
        <end position="1312"/>
    </location>
</feature>
<sequence length="1559" mass="165687">MDRNREARRTTMAANGLSRRRHRSNSLRDSPDEDGPVELQEPGRLRDRGTGKKDRDRERDRDRDRDRSSRSKRRRGDRLIHGSNRDDGGEDSSEESVNDEEDEDDDVGGGLVRMLPLNPSSLSSTSLSNHRKSFPQAKDFRAAPTWKAADEMIGVSVPRKARSASTKRLHEYWASNGGIMGEQFHRQASTSPVRTSVAAMGLGPSLSPASPSSSNASVRKKIKPSGPKLRPPKSSSKSSSAQDEIEIEIAEVLYGMRQPQGISKQETLANDLLKFDSRETNKSSGDGKSSVSSPISNTQSAAPLPLPVPPQNSSTSIALLSAVAPKRKRPRPVKYEDENPTNLAVRSSPISSTTKAESDQPSKVETCSPDFNKKAVSTTENGSVSYDLANTQVVQASSEPQSESIKLESNMSSESMLVTEESERQDVGLSKEEPHSPKKESSVPKLDDEREDVKATKANPAMSESGNQREEKFQIDLMAPPPPSRSSPERDVDIDFVTGDPKPMAVEAEMEAKPMVKEDDKSPKMNKEEAVPVETEKKRETEETDIQKPLNVQKERSIDLQIDLEKTDKDSVNGNMVGKRHQQSVPRPPQPPNSEKAVHSSAVPVPISVPSWPGSLPPMGYMTPLQGVVSMDGTAVSSAAIPPPHLLFNQPRPKRCATHCYIARTISYNQQIARMNPFWPAAAAGSASLYGAKPCNLNVVPSNELQGNIVSRAANSAQDKGHSLTMFPGHIGKEKGSQTANMETAQRKQMLLQQALPAGAPSNILHGPTFIFPLNQQQAAAAATVRPGSIKSLPTTATGNGVSSSCTSNAVPASASATGATAAPTMSFSYPNMTGNETQYLAILQNNAYPFPIPAHVGGPPAYRGSHAQALPFFNGSFYSSQMLHPSQLQQPQLPAQSQQNQQGHHNSSMSSGSSSSQKHLQNHQQKPNASGASGGRNLQGFPASSKNQPSQPLHMPNHHASHPSRHIESEMCGDDSPSSADSRLSRATMSIYGHNFAMPMQPPNFAMMTPTAVGGAVAATGANGSHSEKKSQQQQASTKAGVEASQAFAMSFATINGATTATGLDLSSIAQNHPIMQSHNFQMMAAQAAQQKKNFRVSEEGKCGGDSLNPDEDRKGVAGKVPATVGQSIAFSRPDVSDPSVSAMCGNTVLDSSARTINLGSASARATAAVMPASINNSAASSQQQVQRNQQQQHQLIQVQKPHQFAAAAVRSKTPSTSNGSAYSDHLPSATSMATKFANAGCAYPQNLAQSSSTAAQSPQWKSSVRPTTTTTSQSPSPTMTSTPSSVKTVSQQQARSQQVHTQISFSSNPKSSTATQVQTAASAHSPSPPVMVGSPTTSSMSKSAGSPKTTSTGNKTGQASSLSSQQPKSSQAVPSRKSSPVGGRNVPSILSGPQLTTSSSTGVKPQLPQHQQPQLISKQSLQQAQLFFSNAYMHPQASQSNSSTSTTSAASAYYLQRRGPDPHMQRQSPSGTSSNGMLSLCPAATIVSTSSTDSSKVTAAASNIKGGGLPTQGFMHPAFAAVQPSGNHHQFIHAGFPYAVPAAVQVKPAEQKQPAGE</sequence>
<dbReference type="EMBL" id="JAAIUW010000003">
    <property type="protein sequence ID" value="KAF7837258.1"/>
    <property type="molecule type" value="Genomic_DNA"/>
</dbReference>
<dbReference type="InterPro" id="IPR039317">
    <property type="entry name" value="TIC"/>
</dbReference>
<proteinExistence type="predicted"/>
<feature type="compositionally biased region" description="Polar residues" evidence="1">
    <location>
        <begin position="1336"/>
        <end position="1359"/>
    </location>
</feature>
<accession>A0A834X2X6</accession>
<evidence type="ECO:0000313" key="3">
    <source>
        <dbReference type="Proteomes" id="UP000634136"/>
    </source>
</evidence>
<feature type="region of interest" description="Disordered" evidence="1">
    <location>
        <begin position="273"/>
        <end position="600"/>
    </location>
</feature>
<feature type="compositionally biased region" description="Low complexity" evidence="1">
    <location>
        <begin position="115"/>
        <end position="128"/>
    </location>
</feature>
<dbReference type="PANTHER" id="PTHR34798:SF2">
    <property type="entry name" value="PROTEIN TIME FOR COFFEE"/>
    <property type="match status" value="1"/>
</dbReference>
<feature type="region of interest" description="Disordered" evidence="1">
    <location>
        <begin position="1"/>
        <end position="138"/>
    </location>
</feature>
<feature type="compositionally biased region" description="Low complexity" evidence="1">
    <location>
        <begin position="1360"/>
        <end position="1373"/>
    </location>
</feature>
<keyword evidence="3" id="KW-1185">Reference proteome</keyword>
<dbReference type="GO" id="GO:0042752">
    <property type="term" value="P:regulation of circadian rhythm"/>
    <property type="evidence" value="ECO:0007669"/>
    <property type="project" value="InterPro"/>
</dbReference>
<feature type="compositionally biased region" description="Basic and acidic residues" evidence="1">
    <location>
        <begin position="77"/>
        <end position="87"/>
    </location>
</feature>
<feature type="region of interest" description="Disordered" evidence="1">
    <location>
        <begin position="186"/>
        <end position="243"/>
    </location>
</feature>
<feature type="compositionally biased region" description="Basic and acidic residues" evidence="1">
    <location>
        <begin position="421"/>
        <end position="455"/>
    </location>
</feature>
<feature type="region of interest" description="Disordered" evidence="1">
    <location>
        <begin position="885"/>
        <end position="983"/>
    </location>
</feature>
<feature type="compositionally biased region" description="Acidic residues" evidence="1">
    <location>
        <begin position="88"/>
        <end position="107"/>
    </location>
</feature>
<feature type="compositionally biased region" description="Polar residues" evidence="1">
    <location>
        <begin position="1393"/>
        <end position="1405"/>
    </location>
</feature>
<evidence type="ECO:0000313" key="2">
    <source>
        <dbReference type="EMBL" id="KAF7837258.1"/>
    </source>
</evidence>
<feature type="compositionally biased region" description="Basic and acidic residues" evidence="1">
    <location>
        <begin position="510"/>
        <end position="541"/>
    </location>
</feature>
<feature type="compositionally biased region" description="Low complexity" evidence="1">
    <location>
        <begin position="1407"/>
        <end position="1417"/>
    </location>
</feature>
<feature type="compositionally biased region" description="Low complexity" evidence="1">
    <location>
        <begin position="201"/>
        <end position="217"/>
    </location>
</feature>
<feature type="compositionally biased region" description="Low complexity" evidence="1">
    <location>
        <begin position="1252"/>
        <end position="1295"/>
    </location>
</feature>
<feature type="compositionally biased region" description="Polar residues" evidence="1">
    <location>
        <begin position="919"/>
        <end position="932"/>
    </location>
</feature>
<protein>
    <submittedName>
        <fullName evidence="2">Protein TIME FOR COFFEE isoform X2</fullName>
    </submittedName>
</protein>
<feature type="compositionally biased region" description="Low complexity" evidence="1">
    <location>
        <begin position="282"/>
        <end position="296"/>
    </location>
</feature>
<feature type="region of interest" description="Disordered" evidence="1">
    <location>
        <begin position="1252"/>
        <end position="1420"/>
    </location>
</feature>
<reference evidence="2" key="1">
    <citation type="submission" date="2020-09" db="EMBL/GenBank/DDBJ databases">
        <title>Genome-Enabled Discovery of Anthraquinone Biosynthesis in Senna tora.</title>
        <authorList>
            <person name="Kang S.-H."/>
            <person name="Pandey R.P."/>
            <person name="Lee C.-M."/>
            <person name="Sim J.-S."/>
            <person name="Jeong J.-T."/>
            <person name="Choi B.-S."/>
            <person name="Jung M."/>
            <person name="Ginzburg D."/>
            <person name="Zhao K."/>
            <person name="Won S.Y."/>
            <person name="Oh T.-J."/>
            <person name="Yu Y."/>
            <person name="Kim N.-H."/>
            <person name="Lee O.R."/>
            <person name="Lee T.-H."/>
            <person name="Bashyal P."/>
            <person name="Kim T.-S."/>
            <person name="Lee W.-H."/>
            <person name="Kawkins C."/>
            <person name="Kim C.-K."/>
            <person name="Kim J.S."/>
            <person name="Ahn B.O."/>
            <person name="Rhee S.Y."/>
            <person name="Sohng J.K."/>
        </authorList>
    </citation>
    <scope>NUCLEOTIDE SEQUENCE</scope>
    <source>
        <tissue evidence="2">Leaf</tissue>
    </source>
</reference>
<feature type="compositionally biased region" description="Low complexity" evidence="1">
    <location>
        <begin position="885"/>
        <end position="918"/>
    </location>
</feature>